<comment type="similarity">
    <text evidence="5">Belongs to the SAT4 family.</text>
</comment>
<feature type="transmembrane region" description="Helical" evidence="6">
    <location>
        <begin position="103"/>
        <end position="127"/>
    </location>
</feature>
<organism evidence="8 9">
    <name type="scientific">Boletus edulis BED1</name>
    <dbReference type="NCBI Taxonomy" id="1328754"/>
    <lineage>
        <taxon>Eukaryota</taxon>
        <taxon>Fungi</taxon>
        <taxon>Dikarya</taxon>
        <taxon>Basidiomycota</taxon>
        <taxon>Agaricomycotina</taxon>
        <taxon>Agaricomycetes</taxon>
        <taxon>Agaricomycetidae</taxon>
        <taxon>Boletales</taxon>
        <taxon>Boletineae</taxon>
        <taxon>Boletaceae</taxon>
        <taxon>Boletoideae</taxon>
        <taxon>Boletus</taxon>
    </lineage>
</organism>
<dbReference type="GO" id="GO:0016020">
    <property type="term" value="C:membrane"/>
    <property type="evidence" value="ECO:0007669"/>
    <property type="project" value="UniProtKB-SubCell"/>
</dbReference>
<feature type="domain" description="Rhodopsin" evidence="7">
    <location>
        <begin position="21"/>
        <end position="208"/>
    </location>
</feature>
<feature type="transmembrane region" description="Helical" evidence="6">
    <location>
        <begin position="6"/>
        <end position="25"/>
    </location>
</feature>
<feature type="transmembrane region" description="Helical" evidence="6">
    <location>
        <begin position="37"/>
        <end position="56"/>
    </location>
</feature>
<evidence type="ECO:0000256" key="5">
    <source>
        <dbReference type="ARBA" id="ARBA00038359"/>
    </source>
</evidence>
<dbReference type="Proteomes" id="UP001194468">
    <property type="component" value="Unassembled WGS sequence"/>
</dbReference>
<evidence type="ECO:0000256" key="1">
    <source>
        <dbReference type="ARBA" id="ARBA00004141"/>
    </source>
</evidence>
<feature type="transmembrane region" description="Helical" evidence="6">
    <location>
        <begin position="151"/>
        <end position="174"/>
    </location>
</feature>
<dbReference type="PANTHER" id="PTHR33048:SF47">
    <property type="entry name" value="INTEGRAL MEMBRANE PROTEIN-RELATED"/>
    <property type="match status" value="1"/>
</dbReference>
<evidence type="ECO:0000313" key="8">
    <source>
        <dbReference type="EMBL" id="KAF8431746.1"/>
    </source>
</evidence>
<reference evidence="8" key="1">
    <citation type="submission" date="2019-10" db="EMBL/GenBank/DDBJ databases">
        <authorList>
            <consortium name="DOE Joint Genome Institute"/>
            <person name="Kuo A."/>
            <person name="Miyauchi S."/>
            <person name="Kiss E."/>
            <person name="Drula E."/>
            <person name="Kohler A."/>
            <person name="Sanchez-Garcia M."/>
            <person name="Andreopoulos B."/>
            <person name="Barry K.W."/>
            <person name="Bonito G."/>
            <person name="Buee M."/>
            <person name="Carver A."/>
            <person name="Chen C."/>
            <person name="Cichocki N."/>
            <person name="Clum A."/>
            <person name="Culley D."/>
            <person name="Crous P.W."/>
            <person name="Fauchery L."/>
            <person name="Girlanda M."/>
            <person name="Hayes R."/>
            <person name="Keri Z."/>
            <person name="LaButti K."/>
            <person name="Lipzen A."/>
            <person name="Lombard V."/>
            <person name="Magnuson J."/>
            <person name="Maillard F."/>
            <person name="Morin E."/>
            <person name="Murat C."/>
            <person name="Nolan M."/>
            <person name="Ohm R."/>
            <person name="Pangilinan J."/>
            <person name="Pereira M."/>
            <person name="Perotto S."/>
            <person name="Peter M."/>
            <person name="Riley R."/>
            <person name="Sitrit Y."/>
            <person name="Stielow B."/>
            <person name="Szollosi G."/>
            <person name="Zifcakova L."/>
            <person name="Stursova M."/>
            <person name="Spatafora J.W."/>
            <person name="Tedersoo L."/>
            <person name="Vaario L.-M."/>
            <person name="Yamada A."/>
            <person name="Yan M."/>
            <person name="Wang P."/>
            <person name="Xu J."/>
            <person name="Bruns T."/>
            <person name="Baldrian P."/>
            <person name="Vilgalys R."/>
            <person name="Henrissat B."/>
            <person name="Grigoriev I.V."/>
            <person name="Hibbett D."/>
            <person name="Nagy L.G."/>
            <person name="Martin F.M."/>
        </authorList>
    </citation>
    <scope>NUCLEOTIDE SEQUENCE</scope>
    <source>
        <strain evidence="8">BED1</strain>
    </source>
</reference>
<keyword evidence="2 6" id="KW-0812">Transmembrane</keyword>
<dbReference type="PANTHER" id="PTHR33048">
    <property type="entry name" value="PTH11-LIKE INTEGRAL MEMBRANE PROTEIN (AFU_ORTHOLOGUE AFUA_5G11245)"/>
    <property type="match status" value="1"/>
</dbReference>
<dbReference type="EMBL" id="WHUW01000046">
    <property type="protein sequence ID" value="KAF8431746.1"/>
    <property type="molecule type" value="Genomic_DNA"/>
</dbReference>
<evidence type="ECO:0000313" key="9">
    <source>
        <dbReference type="Proteomes" id="UP001194468"/>
    </source>
</evidence>
<name>A0AAD4BJ88_BOLED</name>
<evidence type="ECO:0000256" key="2">
    <source>
        <dbReference type="ARBA" id="ARBA00022692"/>
    </source>
</evidence>
<dbReference type="InterPro" id="IPR052337">
    <property type="entry name" value="SAT4-like"/>
</dbReference>
<keyword evidence="4 6" id="KW-0472">Membrane</keyword>
<feature type="transmembrane region" description="Helical" evidence="6">
    <location>
        <begin position="186"/>
        <end position="209"/>
    </location>
</feature>
<evidence type="ECO:0000259" key="7">
    <source>
        <dbReference type="Pfam" id="PF20684"/>
    </source>
</evidence>
<accession>A0AAD4BJ88</accession>
<dbReference type="Pfam" id="PF20684">
    <property type="entry name" value="Fung_rhodopsin"/>
    <property type="match status" value="1"/>
</dbReference>
<evidence type="ECO:0000256" key="6">
    <source>
        <dbReference type="SAM" id="Phobius"/>
    </source>
</evidence>
<evidence type="ECO:0000256" key="3">
    <source>
        <dbReference type="ARBA" id="ARBA00022989"/>
    </source>
</evidence>
<comment type="subcellular location">
    <subcellularLocation>
        <location evidence="1">Membrane</location>
        <topology evidence="1">Multi-pass membrane protein</topology>
    </subcellularLocation>
</comment>
<reference evidence="8" key="2">
    <citation type="journal article" date="2020" name="Nat. Commun.">
        <title>Large-scale genome sequencing of mycorrhizal fungi provides insights into the early evolution of symbiotic traits.</title>
        <authorList>
            <person name="Miyauchi S."/>
            <person name="Kiss E."/>
            <person name="Kuo A."/>
            <person name="Drula E."/>
            <person name="Kohler A."/>
            <person name="Sanchez-Garcia M."/>
            <person name="Morin E."/>
            <person name="Andreopoulos B."/>
            <person name="Barry K.W."/>
            <person name="Bonito G."/>
            <person name="Buee M."/>
            <person name="Carver A."/>
            <person name="Chen C."/>
            <person name="Cichocki N."/>
            <person name="Clum A."/>
            <person name="Culley D."/>
            <person name="Crous P.W."/>
            <person name="Fauchery L."/>
            <person name="Girlanda M."/>
            <person name="Hayes R.D."/>
            <person name="Keri Z."/>
            <person name="LaButti K."/>
            <person name="Lipzen A."/>
            <person name="Lombard V."/>
            <person name="Magnuson J."/>
            <person name="Maillard F."/>
            <person name="Murat C."/>
            <person name="Nolan M."/>
            <person name="Ohm R.A."/>
            <person name="Pangilinan J."/>
            <person name="Pereira M.F."/>
            <person name="Perotto S."/>
            <person name="Peter M."/>
            <person name="Pfister S."/>
            <person name="Riley R."/>
            <person name="Sitrit Y."/>
            <person name="Stielow J.B."/>
            <person name="Szollosi G."/>
            <person name="Zifcakova L."/>
            <person name="Stursova M."/>
            <person name="Spatafora J.W."/>
            <person name="Tedersoo L."/>
            <person name="Vaario L.M."/>
            <person name="Yamada A."/>
            <person name="Yan M."/>
            <person name="Wang P."/>
            <person name="Xu J."/>
            <person name="Bruns T."/>
            <person name="Baldrian P."/>
            <person name="Vilgalys R."/>
            <person name="Dunand C."/>
            <person name="Henrissat B."/>
            <person name="Grigoriev I.V."/>
            <person name="Hibbett D."/>
            <person name="Nagy L.G."/>
            <person name="Martin F.M."/>
        </authorList>
    </citation>
    <scope>NUCLEOTIDE SEQUENCE</scope>
    <source>
        <strain evidence="8">BED1</strain>
    </source>
</reference>
<keyword evidence="9" id="KW-1185">Reference proteome</keyword>
<comment type="caution">
    <text evidence="8">The sequence shown here is derived from an EMBL/GenBank/DDBJ whole genome shotgun (WGS) entry which is preliminary data.</text>
</comment>
<protein>
    <recommendedName>
        <fullName evidence="7">Rhodopsin domain-containing protein</fullName>
    </recommendedName>
</protein>
<keyword evidence="3 6" id="KW-1133">Transmembrane helix</keyword>
<feature type="transmembrane region" description="Helical" evidence="6">
    <location>
        <begin position="221"/>
        <end position="240"/>
    </location>
</feature>
<evidence type="ECO:0000256" key="4">
    <source>
        <dbReference type="ARBA" id="ARBA00023136"/>
    </source>
</evidence>
<gene>
    <name evidence="8" type="ORF">L210DRAFT_3559338</name>
</gene>
<proteinExistence type="inferred from homology"/>
<dbReference type="AlphaFoldDB" id="A0AAD4BJ88"/>
<dbReference type="InterPro" id="IPR049326">
    <property type="entry name" value="Rhodopsin_dom_fungi"/>
</dbReference>
<feature type="transmembrane region" description="Helical" evidence="6">
    <location>
        <begin position="68"/>
        <end position="91"/>
    </location>
</feature>
<sequence>MVTIRVVGSVLQSIGILLSLFRLWFRLQIQRLWWEDAWAFIACICSITVLASEWVYLKGDWGVSVVGFWVYSMSFNSVVWAVRMSILYSVARIAHPTQYMRRMVTALSVLFTLMFLAFTAMKLWWFIHDLSWLKRTGFYTRPSPGLPRSMYIYELCTDCLSDAILIFLPVRLLWRVNLPEKQRRMIIAIFFSSIIVTMVSIFRAVSQIMDLLSLVGVATDIQTAFATITCNLLVIATLVYRLSRRLSGPDVPESDSEDDDYTRPFGTRITTQVLTTIDFHTLYCSQAGNQQGAPLNLSHQ</sequence>